<keyword evidence="6" id="KW-1185">Reference proteome</keyword>
<comment type="similarity">
    <text evidence="3">Belongs to the NRARP family.</text>
</comment>
<evidence type="ECO:0000256" key="1">
    <source>
        <dbReference type="ARBA" id="ARBA00022473"/>
    </source>
</evidence>
<feature type="repeat" description="ANK" evidence="4">
    <location>
        <begin position="41"/>
        <end position="73"/>
    </location>
</feature>
<keyword evidence="1" id="KW-0217">Developmental protein</keyword>
<organism evidence="5 6">
    <name type="scientific">Oopsacas minuta</name>
    <dbReference type="NCBI Taxonomy" id="111878"/>
    <lineage>
        <taxon>Eukaryota</taxon>
        <taxon>Metazoa</taxon>
        <taxon>Porifera</taxon>
        <taxon>Hexactinellida</taxon>
        <taxon>Hexasterophora</taxon>
        <taxon>Lyssacinosida</taxon>
        <taxon>Leucopsacidae</taxon>
        <taxon>Oopsacas</taxon>
    </lineage>
</organism>
<proteinExistence type="inferred from homology"/>
<dbReference type="PRINTS" id="PR01415">
    <property type="entry name" value="ANKYRIN"/>
</dbReference>
<evidence type="ECO:0000256" key="3">
    <source>
        <dbReference type="ARBA" id="ARBA00038386"/>
    </source>
</evidence>
<evidence type="ECO:0000313" key="6">
    <source>
        <dbReference type="Proteomes" id="UP001165289"/>
    </source>
</evidence>
<protein>
    <submittedName>
        <fullName evidence="5">Protein phosphatase 1 regulatory subunit 12A-like</fullName>
    </submittedName>
</protein>
<dbReference type="PANTHER" id="PTHR24179">
    <property type="entry name" value="PROTEIN PHOSPHATASE 1 REGULATORY SUBUNIT 12"/>
    <property type="match status" value="1"/>
</dbReference>
<sequence length="246" mass="27409">MSVIFDNTEILIDTIKDNCIEDLKTAISALKRNDVNKLSPHGMAPIHQACLDGKLEMLECLLQHNADPSLQDIEGWTPLHIAAATHNYELTVRLLSEGADPCIYNNDEETASDIAEEEDILSLLNTATIALTASTDGEEDNNQEETDLLEALKKAHKHNNVNKWEQSLNISEEGSILHLAAAYGYTSLVEYICEENVINMNTRDSEGWTPLHVASYWRQTDIVVTLLSHGADVNLTTKLYSKFTDL</sequence>
<dbReference type="GO" id="GO:0019208">
    <property type="term" value="F:phosphatase regulator activity"/>
    <property type="evidence" value="ECO:0007669"/>
    <property type="project" value="TreeGrafter"/>
</dbReference>
<dbReference type="InterPro" id="IPR036770">
    <property type="entry name" value="Ankyrin_rpt-contain_sf"/>
</dbReference>
<dbReference type="EMBL" id="JAKMXF010000300">
    <property type="protein sequence ID" value="KAI6651973.1"/>
    <property type="molecule type" value="Genomic_DNA"/>
</dbReference>
<gene>
    <name evidence="5" type="ORF">LOD99_4518</name>
</gene>
<keyword evidence="4" id="KW-0040">ANK repeat</keyword>
<feature type="repeat" description="ANK" evidence="4">
    <location>
        <begin position="206"/>
        <end position="238"/>
    </location>
</feature>
<comment type="caution">
    <text evidence="5">The sequence shown here is derived from an EMBL/GenBank/DDBJ whole genome shotgun (WGS) entry which is preliminary data.</text>
</comment>
<feature type="repeat" description="ANK" evidence="4">
    <location>
        <begin position="74"/>
        <end position="106"/>
    </location>
</feature>
<dbReference type="PROSITE" id="PS50297">
    <property type="entry name" value="ANK_REP_REGION"/>
    <property type="match status" value="3"/>
</dbReference>
<dbReference type="InterPro" id="IPR002110">
    <property type="entry name" value="Ankyrin_rpt"/>
</dbReference>
<keyword evidence="2" id="KW-0677">Repeat</keyword>
<dbReference type="Gene3D" id="1.25.40.20">
    <property type="entry name" value="Ankyrin repeat-containing domain"/>
    <property type="match status" value="2"/>
</dbReference>
<dbReference type="AlphaFoldDB" id="A0AAV7JSM5"/>
<dbReference type="SUPFAM" id="SSF48403">
    <property type="entry name" value="Ankyrin repeat"/>
    <property type="match status" value="1"/>
</dbReference>
<dbReference type="GO" id="GO:0005737">
    <property type="term" value="C:cytoplasm"/>
    <property type="evidence" value="ECO:0007669"/>
    <property type="project" value="TreeGrafter"/>
</dbReference>
<dbReference type="InterPro" id="IPR051226">
    <property type="entry name" value="PP1_Regulatory_Subunit"/>
</dbReference>
<evidence type="ECO:0000256" key="2">
    <source>
        <dbReference type="ARBA" id="ARBA00022737"/>
    </source>
</evidence>
<dbReference type="PROSITE" id="PS50088">
    <property type="entry name" value="ANK_REPEAT"/>
    <property type="match status" value="3"/>
</dbReference>
<dbReference type="GO" id="GO:0004857">
    <property type="term" value="F:enzyme inhibitor activity"/>
    <property type="evidence" value="ECO:0007669"/>
    <property type="project" value="TreeGrafter"/>
</dbReference>
<dbReference type="Pfam" id="PF12796">
    <property type="entry name" value="Ank_2"/>
    <property type="match status" value="2"/>
</dbReference>
<evidence type="ECO:0000256" key="4">
    <source>
        <dbReference type="PROSITE-ProRule" id="PRU00023"/>
    </source>
</evidence>
<dbReference type="Proteomes" id="UP001165289">
    <property type="component" value="Unassembled WGS sequence"/>
</dbReference>
<evidence type="ECO:0000313" key="5">
    <source>
        <dbReference type="EMBL" id="KAI6651973.1"/>
    </source>
</evidence>
<name>A0AAV7JSM5_9METZ</name>
<dbReference type="PANTHER" id="PTHR24179:SF21">
    <property type="entry name" value="MYOSIN BINDING SUBUNIT, ISOFORM O"/>
    <property type="match status" value="1"/>
</dbReference>
<accession>A0AAV7JSM5</accession>
<reference evidence="5 6" key="1">
    <citation type="journal article" date="2023" name="BMC Biol.">
        <title>The compact genome of the sponge Oopsacas minuta (Hexactinellida) is lacking key metazoan core genes.</title>
        <authorList>
            <person name="Santini S."/>
            <person name="Schenkelaars Q."/>
            <person name="Jourda C."/>
            <person name="Duchesne M."/>
            <person name="Belahbib H."/>
            <person name="Rocher C."/>
            <person name="Selva M."/>
            <person name="Riesgo A."/>
            <person name="Vervoort M."/>
            <person name="Leys S.P."/>
            <person name="Kodjabachian L."/>
            <person name="Le Bivic A."/>
            <person name="Borchiellini C."/>
            <person name="Claverie J.M."/>
            <person name="Renard E."/>
        </authorList>
    </citation>
    <scope>NUCLEOTIDE SEQUENCE [LARGE SCALE GENOMIC DNA]</scope>
    <source>
        <strain evidence="5">SPO-2</strain>
    </source>
</reference>
<dbReference type="SMART" id="SM00248">
    <property type="entry name" value="ANK"/>
    <property type="match status" value="4"/>
</dbReference>